<reference evidence="2" key="1">
    <citation type="journal article" date="2017" name="Genome Biol.">
        <title>Comparative genomics reveals high biological diversity and specific adaptations in the industrially and medically important fungal genus Aspergillus.</title>
        <authorList>
            <person name="de Vries R.P."/>
            <person name="Riley R."/>
            <person name="Wiebenga A."/>
            <person name="Aguilar-Osorio G."/>
            <person name="Amillis S."/>
            <person name="Uchima C.A."/>
            <person name="Anderluh G."/>
            <person name="Asadollahi M."/>
            <person name="Askin M."/>
            <person name="Barry K."/>
            <person name="Battaglia E."/>
            <person name="Bayram O."/>
            <person name="Benocci T."/>
            <person name="Braus-Stromeyer S.A."/>
            <person name="Caldana C."/>
            <person name="Canovas D."/>
            <person name="Cerqueira G.C."/>
            <person name="Chen F."/>
            <person name="Chen W."/>
            <person name="Choi C."/>
            <person name="Clum A."/>
            <person name="Dos Santos R.A."/>
            <person name="Damasio A.R."/>
            <person name="Diallinas G."/>
            <person name="Emri T."/>
            <person name="Fekete E."/>
            <person name="Flipphi M."/>
            <person name="Freyberg S."/>
            <person name="Gallo A."/>
            <person name="Gournas C."/>
            <person name="Habgood R."/>
            <person name="Hainaut M."/>
            <person name="Harispe M.L."/>
            <person name="Henrissat B."/>
            <person name="Hilden K.S."/>
            <person name="Hope R."/>
            <person name="Hossain A."/>
            <person name="Karabika E."/>
            <person name="Karaffa L."/>
            <person name="Karanyi Z."/>
            <person name="Krasevec N."/>
            <person name="Kuo A."/>
            <person name="Kusch H."/>
            <person name="LaButti K."/>
            <person name="Lagendijk E.L."/>
            <person name="Lapidus A."/>
            <person name="Levasseur A."/>
            <person name="Lindquist E."/>
            <person name="Lipzen A."/>
            <person name="Logrieco A.F."/>
            <person name="MacCabe A."/>
            <person name="Maekelae M.R."/>
            <person name="Malavazi I."/>
            <person name="Melin P."/>
            <person name="Meyer V."/>
            <person name="Mielnichuk N."/>
            <person name="Miskei M."/>
            <person name="Molnar A.P."/>
            <person name="Mule G."/>
            <person name="Ngan C.Y."/>
            <person name="Orejas M."/>
            <person name="Orosz E."/>
            <person name="Ouedraogo J.P."/>
            <person name="Overkamp K.M."/>
            <person name="Park H.-S."/>
            <person name="Perrone G."/>
            <person name="Piumi F."/>
            <person name="Punt P.J."/>
            <person name="Ram A.F."/>
            <person name="Ramon A."/>
            <person name="Rauscher S."/>
            <person name="Record E."/>
            <person name="Riano-Pachon D.M."/>
            <person name="Robert V."/>
            <person name="Roehrig J."/>
            <person name="Ruller R."/>
            <person name="Salamov A."/>
            <person name="Salih N.S."/>
            <person name="Samson R.A."/>
            <person name="Sandor E."/>
            <person name="Sanguinetti M."/>
            <person name="Schuetze T."/>
            <person name="Sepcic K."/>
            <person name="Shelest E."/>
            <person name="Sherlock G."/>
            <person name="Sophianopoulou V."/>
            <person name="Squina F.M."/>
            <person name="Sun H."/>
            <person name="Susca A."/>
            <person name="Todd R.B."/>
            <person name="Tsang A."/>
            <person name="Unkles S.E."/>
            <person name="van de Wiele N."/>
            <person name="van Rossen-Uffink D."/>
            <person name="Oliveira J.V."/>
            <person name="Vesth T.C."/>
            <person name="Visser J."/>
            <person name="Yu J.-H."/>
            <person name="Zhou M."/>
            <person name="Andersen M.R."/>
            <person name="Archer D.B."/>
            <person name="Baker S.E."/>
            <person name="Benoit I."/>
            <person name="Brakhage A.A."/>
            <person name="Braus G.H."/>
            <person name="Fischer R."/>
            <person name="Frisvad J.C."/>
            <person name="Goldman G.H."/>
            <person name="Houbraken J."/>
            <person name="Oakley B."/>
            <person name="Pocsi I."/>
            <person name="Scazzocchio C."/>
            <person name="Seiboth B."/>
            <person name="vanKuyk P.A."/>
            <person name="Wortman J."/>
            <person name="Dyer P.S."/>
            <person name="Grigoriev I.V."/>
        </authorList>
    </citation>
    <scope>NUCLEOTIDE SEQUENCE [LARGE SCALE GENOMIC DNA]</scope>
    <source>
        <strain evidence="2">DTO 134E9</strain>
    </source>
</reference>
<evidence type="ECO:0000313" key="1">
    <source>
        <dbReference type="EMBL" id="OJJ31420.1"/>
    </source>
</evidence>
<dbReference type="EMBL" id="KV878216">
    <property type="protein sequence ID" value="OJJ31420.1"/>
    <property type="molecule type" value="Genomic_DNA"/>
</dbReference>
<sequence length="85" mass="9356">MHYMSASVRYASVEAWENFGKGHDEEEVAKAFAMKGAIVQQPISSTHGMPPIHNVSLEAPDNVEAEDLEASDFPEGVLVHVEENF</sequence>
<dbReference type="Proteomes" id="UP000184383">
    <property type="component" value="Unassembled WGS sequence"/>
</dbReference>
<name>A0A1L9R927_ASPWE</name>
<dbReference type="OrthoDB" id="4450875at2759"/>
<proteinExistence type="predicted"/>
<evidence type="ECO:0000313" key="2">
    <source>
        <dbReference type="Proteomes" id="UP000184383"/>
    </source>
</evidence>
<dbReference type="GeneID" id="63748028"/>
<dbReference type="AlphaFoldDB" id="A0A1L9R927"/>
<dbReference type="VEuPathDB" id="FungiDB:ASPWEDRAFT_187295"/>
<dbReference type="RefSeq" id="XP_040685097.1">
    <property type="nucleotide sequence ID" value="XM_040832180.1"/>
</dbReference>
<gene>
    <name evidence="1" type="ORF">ASPWEDRAFT_187295</name>
</gene>
<keyword evidence="2" id="KW-1185">Reference proteome</keyword>
<accession>A0A1L9R927</accession>
<organism evidence="1 2">
    <name type="scientific">Aspergillus wentii DTO 134E9</name>
    <dbReference type="NCBI Taxonomy" id="1073089"/>
    <lineage>
        <taxon>Eukaryota</taxon>
        <taxon>Fungi</taxon>
        <taxon>Dikarya</taxon>
        <taxon>Ascomycota</taxon>
        <taxon>Pezizomycotina</taxon>
        <taxon>Eurotiomycetes</taxon>
        <taxon>Eurotiomycetidae</taxon>
        <taxon>Eurotiales</taxon>
        <taxon>Aspergillaceae</taxon>
        <taxon>Aspergillus</taxon>
        <taxon>Aspergillus subgen. Cremei</taxon>
    </lineage>
</organism>
<protein>
    <submittedName>
        <fullName evidence="1">Uncharacterized protein</fullName>
    </submittedName>
</protein>